<evidence type="ECO:0000256" key="10">
    <source>
        <dbReference type="ARBA" id="ARBA00022737"/>
    </source>
</evidence>
<evidence type="ECO:0000256" key="14">
    <source>
        <dbReference type="ARBA" id="ARBA00055150"/>
    </source>
</evidence>
<evidence type="ECO:0000256" key="15">
    <source>
        <dbReference type="PROSITE-ProRule" id="PRU00175"/>
    </source>
</evidence>
<dbReference type="Pfam" id="PF23009">
    <property type="entry name" value="UBC_like"/>
    <property type="match status" value="1"/>
</dbReference>
<evidence type="ECO:0000256" key="2">
    <source>
        <dbReference type="ARBA" id="ARBA00004514"/>
    </source>
</evidence>
<comment type="catalytic activity">
    <reaction evidence="1 16">
        <text>S-ubiquitinyl-[E2 ubiquitin-conjugating enzyme]-L-cysteine + [acceptor protein]-L-lysine = [E2 ubiquitin-conjugating enzyme]-L-cysteine + N(6)-ubiquitinyl-[acceptor protein]-L-lysine.</text>
        <dbReference type="EC" id="2.3.2.27"/>
    </reaction>
</comment>
<dbReference type="InterPro" id="IPR011016">
    <property type="entry name" value="Znf_RING-CH"/>
</dbReference>
<dbReference type="InterPro" id="IPR016024">
    <property type="entry name" value="ARM-type_fold"/>
</dbReference>
<evidence type="ECO:0000256" key="6">
    <source>
        <dbReference type="ARBA" id="ARBA00017157"/>
    </source>
</evidence>
<keyword evidence="13 16" id="KW-0862">Zinc</keyword>
<evidence type="ECO:0000313" key="19">
    <source>
        <dbReference type="EMBL" id="KAF9447824.1"/>
    </source>
</evidence>
<protein>
    <recommendedName>
        <fullName evidence="6 16">E3 ubiquitin-protein ligase listerin</fullName>
        <ecNumber evidence="5 16">2.3.2.27</ecNumber>
    </recommendedName>
    <alternativeName>
        <fullName evidence="16">RING-type E3 ubiquitin transferase listerin</fullName>
    </alternativeName>
</protein>
<comment type="function">
    <text evidence="16">E3 ubiquitin-protein ligase. Component of the ribosome quality control complex (RQC), a ribosome-associated complex that mediates ubiquitination and extraction of incompletely synthesized nascent chains for proteasomal degradation.</text>
</comment>
<dbReference type="GO" id="GO:0008270">
    <property type="term" value="F:zinc ion binding"/>
    <property type="evidence" value="ECO:0007669"/>
    <property type="project" value="UniProtKB-KW"/>
</dbReference>
<dbReference type="Pfam" id="PF22958">
    <property type="entry name" value="Ltn1_1st"/>
    <property type="match status" value="1"/>
</dbReference>
<dbReference type="EC" id="2.3.2.27" evidence="5 16"/>
<dbReference type="InterPro" id="IPR054476">
    <property type="entry name" value="Ltn1_N"/>
</dbReference>
<comment type="pathway">
    <text evidence="3 16">Protein modification; protein ubiquitination.</text>
</comment>
<evidence type="ECO:0000256" key="1">
    <source>
        <dbReference type="ARBA" id="ARBA00000900"/>
    </source>
</evidence>
<feature type="compositionally biased region" description="Basic and acidic residues" evidence="17">
    <location>
        <begin position="46"/>
        <end position="62"/>
    </location>
</feature>
<dbReference type="GO" id="GO:0061630">
    <property type="term" value="F:ubiquitin protein ligase activity"/>
    <property type="evidence" value="ECO:0007669"/>
    <property type="project" value="UniProtKB-UniRule"/>
</dbReference>
<feature type="region of interest" description="Disordered" evidence="17">
    <location>
        <begin position="462"/>
        <end position="489"/>
    </location>
</feature>
<evidence type="ECO:0000256" key="11">
    <source>
        <dbReference type="ARBA" id="ARBA00022771"/>
    </source>
</evidence>
<evidence type="ECO:0000256" key="5">
    <source>
        <dbReference type="ARBA" id="ARBA00012483"/>
    </source>
</evidence>
<keyword evidence="10" id="KW-0677">Repeat</keyword>
<dbReference type="EMBL" id="MU151184">
    <property type="protein sequence ID" value="KAF9447824.1"/>
    <property type="molecule type" value="Genomic_DNA"/>
</dbReference>
<reference evidence="19" key="1">
    <citation type="submission" date="2020-11" db="EMBL/GenBank/DDBJ databases">
        <authorList>
            <consortium name="DOE Joint Genome Institute"/>
            <person name="Ahrendt S."/>
            <person name="Riley R."/>
            <person name="Andreopoulos W."/>
            <person name="Labutti K."/>
            <person name="Pangilinan J."/>
            <person name="Ruiz-Duenas F.J."/>
            <person name="Barrasa J.M."/>
            <person name="Sanchez-Garcia M."/>
            <person name="Camarero S."/>
            <person name="Miyauchi S."/>
            <person name="Serrano A."/>
            <person name="Linde D."/>
            <person name="Babiker R."/>
            <person name="Drula E."/>
            <person name="Ayuso-Fernandez I."/>
            <person name="Pacheco R."/>
            <person name="Padilla G."/>
            <person name="Ferreira P."/>
            <person name="Barriuso J."/>
            <person name="Kellner H."/>
            <person name="Castanera R."/>
            <person name="Alfaro M."/>
            <person name="Ramirez L."/>
            <person name="Pisabarro A.G."/>
            <person name="Kuo A."/>
            <person name="Tritt A."/>
            <person name="Lipzen A."/>
            <person name="He G."/>
            <person name="Yan M."/>
            <person name="Ng V."/>
            <person name="Cullen D."/>
            <person name="Martin F."/>
            <person name="Rosso M.-N."/>
            <person name="Henrissat B."/>
            <person name="Hibbett D."/>
            <person name="Martinez A.T."/>
            <person name="Grigoriev I.V."/>
        </authorList>
    </citation>
    <scope>NUCLEOTIDE SEQUENCE</scope>
    <source>
        <strain evidence="19">MF-IS2</strain>
    </source>
</reference>
<dbReference type="SUPFAM" id="SSF48371">
    <property type="entry name" value="ARM repeat"/>
    <property type="match status" value="1"/>
</dbReference>
<dbReference type="GO" id="GO:1990116">
    <property type="term" value="P:ribosome-associated ubiquitin-dependent protein catabolic process"/>
    <property type="evidence" value="ECO:0007669"/>
    <property type="project" value="UniProtKB-UniRule"/>
</dbReference>
<evidence type="ECO:0000256" key="3">
    <source>
        <dbReference type="ARBA" id="ARBA00004906"/>
    </source>
</evidence>
<evidence type="ECO:0000259" key="18">
    <source>
        <dbReference type="PROSITE" id="PS50089"/>
    </source>
</evidence>
<dbReference type="SMART" id="SM00744">
    <property type="entry name" value="RINGv"/>
    <property type="match status" value="1"/>
</dbReference>
<dbReference type="InterPro" id="IPR001841">
    <property type="entry name" value="Znf_RING"/>
</dbReference>
<keyword evidence="20" id="KW-1185">Reference proteome</keyword>
<dbReference type="OrthoDB" id="6108at2759"/>
<evidence type="ECO:0000256" key="7">
    <source>
        <dbReference type="ARBA" id="ARBA00022490"/>
    </source>
</evidence>
<dbReference type="Gene3D" id="3.30.40.10">
    <property type="entry name" value="Zinc/RING finger domain, C3HC4 (zinc finger)"/>
    <property type="match status" value="1"/>
</dbReference>
<evidence type="ECO:0000256" key="4">
    <source>
        <dbReference type="ARBA" id="ARBA00007997"/>
    </source>
</evidence>
<evidence type="ECO:0000256" key="8">
    <source>
        <dbReference type="ARBA" id="ARBA00022679"/>
    </source>
</evidence>
<dbReference type="Proteomes" id="UP000807342">
    <property type="component" value="Unassembled WGS sequence"/>
</dbReference>
<dbReference type="GO" id="GO:0043023">
    <property type="term" value="F:ribosomal large subunit binding"/>
    <property type="evidence" value="ECO:0007669"/>
    <property type="project" value="TreeGrafter"/>
</dbReference>
<keyword evidence="9 16" id="KW-0479">Metal-binding</keyword>
<keyword evidence="12 16" id="KW-0833">Ubl conjugation pathway</keyword>
<keyword evidence="7" id="KW-0963">Cytoplasm</keyword>
<dbReference type="PANTHER" id="PTHR12389:SF0">
    <property type="entry name" value="E3 UBIQUITIN-PROTEIN LIGASE LISTERIN"/>
    <property type="match status" value="1"/>
</dbReference>
<dbReference type="CDD" id="cd16491">
    <property type="entry name" value="RING-CH-C4HC3_LTN1"/>
    <property type="match status" value="1"/>
</dbReference>
<dbReference type="InterPro" id="IPR039795">
    <property type="entry name" value="LTN1/Rkr1"/>
</dbReference>
<comment type="subunit">
    <text evidence="16">Component of the ribosome quality control complex (RQC).</text>
</comment>
<organism evidence="19 20">
    <name type="scientific">Macrolepiota fuliginosa MF-IS2</name>
    <dbReference type="NCBI Taxonomy" id="1400762"/>
    <lineage>
        <taxon>Eukaryota</taxon>
        <taxon>Fungi</taxon>
        <taxon>Dikarya</taxon>
        <taxon>Basidiomycota</taxon>
        <taxon>Agaricomycotina</taxon>
        <taxon>Agaricomycetes</taxon>
        <taxon>Agaricomycetidae</taxon>
        <taxon>Agaricales</taxon>
        <taxon>Agaricineae</taxon>
        <taxon>Agaricaceae</taxon>
        <taxon>Macrolepiota</taxon>
    </lineage>
</organism>
<gene>
    <name evidence="19" type="ORF">P691DRAFT_670660</name>
</gene>
<evidence type="ECO:0000313" key="20">
    <source>
        <dbReference type="Proteomes" id="UP000807342"/>
    </source>
</evidence>
<evidence type="ECO:0000256" key="17">
    <source>
        <dbReference type="SAM" id="MobiDB-lite"/>
    </source>
</evidence>
<dbReference type="PANTHER" id="PTHR12389">
    <property type="entry name" value="ZINC FINGER PROTEIN 294"/>
    <property type="match status" value="1"/>
</dbReference>
<dbReference type="GO" id="GO:0005829">
    <property type="term" value="C:cytosol"/>
    <property type="evidence" value="ECO:0007669"/>
    <property type="project" value="UniProtKB-SubCell"/>
</dbReference>
<dbReference type="SUPFAM" id="SSF57850">
    <property type="entry name" value="RING/U-box"/>
    <property type="match status" value="1"/>
</dbReference>
<evidence type="ECO:0000256" key="13">
    <source>
        <dbReference type="ARBA" id="ARBA00022833"/>
    </source>
</evidence>
<dbReference type="InterPro" id="IPR054478">
    <property type="entry name" value="LTN1_UBC"/>
</dbReference>
<keyword evidence="11 15" id="KW-0863">Zinc-finger</keyword>
<feature type="domain" description="RING-type" evidence="18">
    <location>
        <begin position="1788"/>
        <end position="1835"/>
    </location>
</feature>
<dbReference type="Pfam" id="PF22999">
    <property type="entry name" value="LTN1_E3_ligase_6th"/>
    <property type="match status" value="1"/>
</dbReference>
<dbReference type="InterPro" id="IPR039804">
    <property type="entry name" value="RING-CH-C4HC3_LTN1"/>
</dbReference>
<evidence type="ECO:0000256" key="12">
    <source>
        <dbReference type="ARBA" id="ARBA00022786"/>
    </source>
</evidence>
<evidence type="ECO:0000256" key="9">
    <source>
        <dbReference type="ARBA" id="ARBA00022723"/>
    </source>
</evidence>
<comment type="similarity">
    <text evidence="4 16">Belongs to the LTN1 family.</text>
</comment>
<dbReference type="InterPro" id="IPR013083">
    <property type="entry name" value="Znf_RING/FYVE/PHD"/>
</dbReference>
<comment type="function">
    <text evidence="14">E3 ubiquitin-protein ligase component of the ribosome quality control complex (RQC), a ribosome-associated complex that mediates ubiquitination and extraction of incompletely synthesized nascent chains for proteasomal degradation. Mediates ubiquitination of proteins derived from mRNAs lacking stop codons (non-stop proteins) and other translation arrest products induced by poly-lysine sequences and tandem rare codons. Ubiquitination leads to CDC48 recruitment for extraction and degradation of the incomplete translation product. May indirectly play a role in chromatin function and transcription.</text>
</comment>
<dbReference type="GO" id="GO:0072344">
    <property type="term" value="P:rescue of stalled ribosome"/>
    <property type="evidence" value="ECO:0007669"/>
    <property type="project" value="UniProtKB-UniRule"/>
</dbReference>
<proteinExistence type="inferred from homology"/>
<evidence type="ECO:0000256" key="16">
    <source>
        <dbReference type="RuleBase" id="RU367090"/>
    </source>
</evidence>
<sequence>MPKAHGKSSATSATRKKHQKKVAAALGIDVDPASAAAKPSQPGKTKNKDKEKSGRGRKEPKVKVYVPPVKPVRAQPDPLDVDGLARRLPPELVVVLRNVGKKAQVTKIRALEELGSGWVERVGEEGEEGGVGVDDVFSLVEMVPAWMHYVPPLFIHPSRRVRLLSISVHANLLNIPEVRDQILFYLRETAKSEEAESILGSWCVLVHDVEKSVGSVGKEAWDSFIRYSQHGSGEETREAGGRFYMLDATPKNLIFNFIQRTIMDPLGVYAYLNPPPASSAPTPPLAAAIAAARRSGTEEGETVRNKAEEYDESETDRRARLKIGGVGGLRWFVEIDAGGISDEVMALLKNPVLWTVLYHAEKAPFVDNARSRGGSGFGDVESSGFGQPNVRKAGWGLLMKLLETHREHIAQVLPVLSSAVLRSAWVEPDTLVHGAMWQPLLTFIKEFPNCWDLESAKVYDVSKAEEEGESDDDEDEDEDEEGEDVHKPEESVVPTVFKRSLAYQEFLQFLQLGCSGSPVQGYPTVMIILSTIPSSVSSVLPFAGNSGINIIASSGTKTPLEDLFTSLWAALDGRALSSLHRVVTSAAFLSAVLECTVFMARRLILDGTGEGGKSALSANRSADVGDEARRLVQAQFGKVWEEMKSGRLKVEERAGARLVGQNLDSLEKIDSGFASRQGGETRLFDAAWSTLKSCLKDAAKSNPGLVATFMKILFDHFKDSTNGKREIEGLFHEILQENVQRVDEVLSTGGGESAKDEIKFLESMLEQFREGLFENQTFAQEFDELTKTHAAFLLDSWPTLVVSYLSHRKNEKKSLDLWHALLNVVASIADDSKMKVASGIVQAAQKGGLPSYLRPRANELDGIIGNLLQSVLAGSTATSARDLEVVKAVLSAHEYFISQSGHINLVETIVNTFNLHVDLLLGHATEDIDLSVFNAPLNLLDLHYRSQRNEGMIEELLPNLFLFGYLVPECAVFGFASSSGEFEIARGIWESAIGGQTSSKEGWERVLGIVKSKLKDLLTDAQVRPLPEDVLRVLAVHGQKLGVSLLHDIFPSPEMLDGTLRRLPHGPIDYSLAVVEPLIPPDVGLSENGPEFTDSQGFSSYARTINALLQVFLEDRNLARQNLWALRHFVALSIYASDYQKVPAGISPVFNVQALASLGELIAKVHQVTTYLLLGSLARAAEGWRRGVVKRIGDRQYGGGSGGSSLEGFMEDVMRVAVESDDVLNTQVLKIILEDILEDVEAEEAEEWVGLARKLESAPQTSMTIIAAVTKTGAEPMRLDRYRNEQAAELLGIRPNKINTDGLLALRRLAASAPDLESDVVFLPQNRAVNVIKACQAWITSDDVDVDEEVESVMTLIFEYLSPILQNVPGSHWEFIWDVLENNLENSSLTDNATLVTLARSLRLVIVIEDLVKTNKSLRTEWEQRRKNVLEMIKGLALVRFDAISPSFPRSICRELILTVLRELPESLMDETTLPKLCHLVTDHSIEVQKMAYRILRTAAQRRTEYLVIEAGVDTESTVEATLPLELLDIVQRHVNLINIEDEDEQQNLFGLLLGWMLVFDLFQDASFKVKSTYVEQMRNSNLIAASFIPLFLAILHLEGGQTKVLKLDVWAVNEFYVDLFELGTPPAIPLLAAHIYYRALLSVPSLIHSWLSDCKDRQLSTTITTYTSQYFSPVIIDVELAHVKGPAGQDLTDENMSVKVAPAVNEVLASYLVDDHQLEIKLKIPSDWPLHKIEVKDVKRVGVDENRWRAWILAVQHKIWSHNGRITDGLSLFKKNVTLHFEGQVECAVCYSIISVTDGSLPSIPCKTCRNKYHAGCLYQWFNTSHSSSCPLCRSGII</sequence>
<accession>A0A9P5XCJ8</accession>
<comment type="caution">
    <text evidence="19">The sequence shown here is derived from an EMBL/GenBank/DDBJ whole genome shotgun (WGS) entry which is preliminary data.</text>
</comment>
<keyword evidence="8 16" id="KW-0808">Transferase</keyword>
<dbReference type="FunFam" id="3.30.40.10:FF:000038">
    <property type="entry name" value="E3 ubiquitin-protein ligase listerin"/>
    <property type="match status" value="1"/>
</dbReference>
<feature type="region of interest" description="Disordered" evidence="17">
    <location>
        <begin position="1"/>
        <end position="63"/>
    </location>
</feature>
<name>A0A9P5XCJ8_9AGAR</name>
<dbReference type="InterPro" id="IPR054477">
    <property type="entry name" value="LTN1_E3_ligase_6th"/>
</dbReference>
<dbReference type="PROSITE" id="PS50089">
    <property type="entry name" value="ZF_RING_2"/>
    <property type="match status" value="1"/>
</dbReference>
<comment type="subcellular location">
    <subcellularLocation>
        <location evidence="2">Cytoplasm</location>
        <location evidence="2">Cytosol</location>
    </subcellularLocation>
</comment>
<feature type="compositionally biased region" description="Acidic residues" evidence="17">
    <location>
        <begin position="466"/>
        <end position="483"/>
    </location>
</feature>
<dbReference type="GO" id="GO:1990112">
    <property type="term" value="C:RQC complex"/>
    <property type="evidence" value="ECO:0007669"/>
    <property type="project" value="UniProtKB-UniRule"/>
</dbReference>